<dbReference type="Proteomes" id="UP000239203">
    <property type="component" value="Unassembled WGS sequence"/>
</dbReference>
<evidence type="ECO:0000259" key="3">
    <source>
        <dbReference type="Pfam" id="PF13359"/>
    </source>
</evidence>
<gene>
    <name evidence="5" type="ORF">CLV40_1341</name>
</gene>
<dbReference type="AlphaFoldDB" id="A0A2S6GCF6"/>
<organism evidence="5 6">
    <name type="scientific">Actinokineospora auranticolor</name>
    <dbReference type="NCBI Taxonomy" id="155976"/>
    <lineage>
        <taxon>Bacteria</taxon>
        <taxon>Bacillati</taxon>
        <taxon>Actinomycetota</taxon>
        <taxon>Actinomycetes</taxon>
        <taxon>Pseudonocardiales</taxon>
        <taxon>Pseudonocardiaceae</taxon>
        <taxon>Actinokineospora</taxon>
    </lineage>
</organism>
<evidence type="ECO:0000256" key="1">
    <source>
        <dbReference type="ARBA" id="ARBA00001968"/>
    </source>
</evidence>
<evidence type="ECO:0000313" key="6">
    <source>
        <dbReference type="Proteomes" id="UP000239203"/>
    </source>
</evidence>
<proteinExistence type="predicted"/>
<accession>A0A2S6GCF6</accession>
<keyword evidence="5" id="KW-0378">Hydrolase</keyword>
<name>A0A2S6GCF6_9PSEU</name>
<feature type="domain" description="DDE Tnp4" evidence="3">
    <location>
        <begin position="100"/>
        <end position="162"/>
    </location>
</feature>
<feature type="domain" description="Transposase Helix-turn-helix" evidence="4">
    <location>
        <begin position="40"/>
        <end position="82"/>
    </location>
</feature>
<evidence type="ECO:0000256" key="2">
    <source>
        <dbReference type="ARBA" id="ARBA00022723"/>
    </source>
</evidence>
<dbReference type="InterPro" id="IPR027806">
    <property type="entry name" value="HARBI1_dom"/>
</dbReference>
<evidence type="ECO:0000259" key="4">
    <source>
        <dbReference type="Pfam" id="PF13613"/>
    </source>
</evidence>
<dbReference type="EMBL" id="PTIX01000034">
    <property type="protein sequence ID" value="PPK62539.1"/>
    <property type="molecule type" value="Genomic_DNA"/>
</dbReference>
<dbReference type="GO" id="GO:0046872">
    <property type="term" value="F:metal ion binding"/>
    <property type="evidence" value="ECO:0007669"/>
    <property type="project" value="UniProtKB-KW"/>
</dbReference>
<evidence type="ECO:0000313" key="5">
    <source>
        <dbReference type="EMBL" id="PPK62539.1"/>
    </source>
</evidence>
<comment type="caution">
    <text evidence="5">The sequence shown here is derived from an EMBL/GenBank/DDBJ whole genome shotgun (WGS) entry which is preliminary data.</text>
</comment>
<dbReference type="GO" id="GO:0004519">
    <property type="term" value="F:endonuclease activity"/>
    <property type="evidence" value="ECO:0007669"/>
    <property type="project" value="UniProtKB-KW"/>
</dbReference>
<keyword evidence="6" id="KW-1185">Reference proteome</keyword>
<comment type="cofactor">
    <cofactor evidence="1">
        <name>a divalent metal cation</name>
        <dbReference type="ChEBI" id="CHEBI:60240"/>
    </cofactor>
</comment>
<feature type="non-terminal residue" evidence="5">
    <location>
        <position position="163"/>
    </location>
</feature>
<dbReference type="Pfam" id="PF13613">
    <property type="entry name" value="HTH_Tnp_4"/>
    <property type="match status" value="1"/>
</dbReference>
<keyword evidence="2" id="KW-0479">Metal-binding</keyword>
<sequence>MYHTTGLTRGRVEELCALIHEAASESIRRWPPVLGLYRSVVVTLAYLRQNRVQAELAEAFEVSQPTIGRAIAAMTPLLAGVLEQYVPAADDLDDRNSPIVDGTLLPCWSWASRPELFSGTHRTTGLTVQVVCTPDGRLRWVSDPMPGSRNDIVGLNASRVLDG</sequence>
<keyword evidence="5" id="KW-0540">Nuclease</keyword>
<protein>
    <submittedName>
        <fullName evidence="5">DDE superfamily endonuclease</fullName>
    </submittedName>
</protein>
<dbReference type="InterPro" id="IPR027805">
    <property type="entry name" value="Transposase_HTH_dom"/>
</dbReference>
<reference evidence="5 6" key="1">
    <citation type="submission" date="2018-02" db="EMBL/GenBank/DDBJ databases">
        <title>Genomic Encyclopedia of Archaeal and Bacterial Type Strains, Phase II (KMG-II): from individual species to whole genera.</title>
        <authorList>
            <person name="Goeker M."/>
        </authorList>
    </citation>
    <scope>NUCLEOTIDE SEQUENCE [LARGE SCALE GENOMIC DNA]</scope>
    <source>
        <strain evidence="5 6">YU 961-1</strain>
    </source>
</reference>
<keyword evidence="5" id="KW-0255">Endonuclease</keyword>
<dbReference type="Pfam" id="PF13359">
    <property type="entry name" value="DDE_Tnp_4"/>
    <property type="match status" value="1"/>
</dbReference>